<keyword evidence="2" id="KW-0547">Nucleotide-binding</keyword>
<evidence type="ECO:0000313" key="12">
    <source>
        <dbReference type="Proteomes" id="UP001141950"/>
    </source>
</evidence>
<reference evidence="11" key="1">
    <citation type="submission" date="2022-08" db="EMBL/GenBank/DDBJ databases">
        <title>The genomic sequence of strain Paenibacillus sp. SCIV0701.</title>
        <authorList>
            <person name="Zhao H."/>
        </authorList>
    </citation>
    <scope>NUCLEOTIDE SEQUENCE</scope>
    <source>
        <strain evidence="11">SCIV0701</strain>
    </source>
</reference>
<evidence type="ECO:0000256" key="1">
    <source>
        <dbReference type="ARBA" id="ARBA00022722"/>
    </source>
</evidence>
<gene>
    <name evidence="11" type="ORF">NQZ67_13280</name>
</gene>
<dbReference type="GO" id="GO:0004527">
    <property type="term" value="F:exonuclease activity"/>
    <property type="evidence" value="ECO:0007669"/>
    <property type="project" value="UniProtKB-KW"/>
</dbReference>
<keyword evidence="7" id="KW-0067">ATP-binding</keyword>
<dbReference type="AlphaFoldDB" id="A0A9X2MQ80"/>
<evidence type="ECO:0000256" key="3">
    <source>
        <dbReference type="ARBA" id="ARBA00022763"/>
    </source>
</evidence>
<evidence type="ECO:0000259" key="10">
    <source>
        <dbReference type="Pfam" id="PF12705"/>
    </source>
</evidence>
<sequence>MGGSIEQLYRMLREEPLRRKMLLTVSYAQGHLWMEHMCRRFGDVPNAYATTLEAWVLERLKLQLARAGKRYLTSSESRWVVYKLMVDLQQKEREGFLAKLTLTPGLADAFHRALLELRACGLTAELLEPERFEQPAKGELVRKLLASYEQWLTEHRRIDWGGLAFRLEDLRPSADEAMLLVDPEVLRTSADRALLERVSGGCFRLLEPEGSFLDSESFPYARLKLFRAAGALAEGREMIRRIVSDGISFDQVEIIASGAAQASALMTIGASQGIPMTFEEGRSLRATRVGKAALCILDWLQSDYAIAPIASGLRQDVIRFDGAPDTPRVSSSVYVRELQGAGVGWGSSRYALLVRLAEEAAAEGRSEEKVQALRTLHRTFEGWLGLFDGNALHSPQSILEALIRILGRHAVIADERDAEALARMRSLLGTINAAGSLPLGGELSLRCVREALEGMRAGSVPIPKPGMIHVSSLAAGGMTGRPHTFIAGMDERSWSSASRQDSVLQDEERLRIHPELPLGKTAAERLADARNRRLGMIRGTVTASFSSYDMAEQKERMPAYELLQLFRRKTGAAAADYEQLMEAMGSMRTYTQAGPGTELDRSELWMRALRGGEQALLRGGMALLGAYPHLAKGAEAMSARSGELASPFDGIVETKLHRMKLGGDAGPAVSASMLERYGRCPLRFFFQYQLGVEPEEEAVFDRTRWLDASRRGSLLHGIFHRYLNGIIAGDTGKAGTSSLEVLFKIAEDEVRRYAEEVPAPSEPVFRKERAGILGDVRIFFDNERTRSTRPVLTELRLHGSSPLNVVLGDGWTLPIKGFVDRVDEVAPHRYKIYDYKTGSPGRYGGGACFSGGALLQLPLYGLAVEQWMKETGYDPDAEVVESSYLFPTEKGMGEEVSRPQNRRAELAELLHAATSAIREGVFPPTSDAKQCDRCEYSPACGQQAKSFAVKRESERNAERLRWLMEVSRHD</sequence>
<keyword evidence="4" id="KW-0378">Hydrolase</keyword>
<comment type="caution">
    <text evidence="11">The sequence shown here is derived from an EMBL/GenBank/DDBJ whole genome shotgun (WGS) entry which is preliminary data.</text>
</comment>
<evidence type="ECO:0000256" key="6">
    <source>
        <dbReference type="ARBA" id="ARBA00022839"/>
    </source>
</evidence>
<keyword evidence="3" id="KW-0227">DNA damage</keyword>
<dbReference type="InterPro" id="IPR027417">
    <property type="entry name" value="P-loop_NTPase"/>
</dbReference>
<evidence type="ECO:0000313" key="11">
    <source>
        <dbReference type="EMBL" id="MCR2804851.1"/>
    </source>
</evidence>
<keyword evidence="12" id="KW-1185">Reference proteome</keyword>
<evidence type="ECO:0000256" key="9">
    <source>
        <dbReference type="ARBA" id="ARBA00023204"/>
    </source>
</evidence>
<dbReference type="InterPro" id="IPR011335">
    <property type="entry name" value="Restrct_endonuc-II-like"/>
</dbReference>
<dbReference type="EMBL" id="JANIPJ010000008">
    <property type="protein sequence ID" value="MCR2804851.1"/>
    <property type="molecule type" value="Genomic_DNA"/>
</dbReference>
<proteinExistence type="predicted"/>
<dbReference type="GO" id="GO:0006281">
    <property type="term" value="P:DNA repair"/>
    <property type="evidence" value="ECO:0007669"/>
    <property type="project" value="UniProtKB-KW"/>
</dbReference>
<evidence type="ECO:0000256" key="8">
    <source>
        <dbReference type="ARBA" id="ARBA00023125"/>
    </source>
</evidence>
<name>A0A9X2MQ80_9BACL</name>
<dbReference type="GO" id="GO:0003677">
    <property type="term" value="F:DNA binding"/>
    <property type="evidence" value="ECO:0007669"/>
    <property type="project" value="UniProtKB-KW"/>
</dbReference>
<dbReference type="GO" id="GO:0004386">
    <property type="term" value="F:helicase activity"/>
    <property type="evidence" value="ECO:0007669"/>
    <property type="project" value="UniProtKB-KW"/>
</dbReference>
<dbReference type="SUPFAM" id="SSF52980">
    <property type="entry name" value="Restriction endonuclease-like"/>
    <property type="match status" value="1"/>
</dbReference>
<dbReference type="InterPro" id="IPR038726">
    <property type="entry name" value="PDDEXK_AddAB-type"/>
</dbReference>
<dbReference type="Gene3D" id="3.90.320.10">
    <property type="match status" value="1"/>
</dbReference>
<evidence type="ECO:0000256" key="5">
    <source>
        <dbReference type="ARBA" id="ARBA00022806"/>
    </source>
</evidence>
<dbReference type="RefSeq" id="WP_257446271.1">
    <property type="nucleotide sequence ID" value="NZ_JANIPJ010000008.1"/>
</dbReference>
<dbReference type="Proteomes" id="UP001141950">
    <property type="component" value="Unassembled WGS sequence"/>
</dbReference>
<keyword evidence="5" id="KW-0347">Helicase</keyword>
<keyword evidence="8" id="KW-0238">DNA-binding</keyword>
<feature type="domain" description="PD-(D/E)XK endonuclease-like" evidence="10">
    <location>
        <begin position="669"/>
        <end position="940"/>
    </location>
</feature>
<evidence type="ECO:0000256" key="2">
    <source>
        <dbReference type="ARBA" id="ARBA00022741"/>
    </source>
</evidence>
<evidence type="ECO:0000256" key="4">
    <source>
        <dbReference type="ARBA" id="ARBA00022801"/>
    </source>
</evidence>
<accession>A0A9X2MQ80</accession>
<dbReference type="Pfam" id="PF12705">
    <property type="entry name" value="PDDEXK_1"/>
    <property type="match status" value="1"/>
</dbReference>
<dbReference type="GO" id="GO:0005524">
    <property type="term" value="F:ATP binding"/>
    <property type="evidence" value="ECO:0007669"/>
    <property type="project" value="UniProtKB-KW"/>
</dbReference>
<dbReference type="InterPro" id="IPR011604">
    <property type="entry name" value="PDDEXK-like_dom_sf"/>
</dbReference>
<organism evidence="11 12">
    <name type="scientific">Paenibacillus soyae</name>
    <dbReference type="NCBI Taxonomy" id="2969249"/>
    <lineage>
        <taxon>Bacteria</taxon>
        <taxon>Bacillati</taxon>
        <taxon>Bacillota</taxon>
        <taxon>Bacilli</taxon>
        <taxon>Bacillales</taxon>
        <taxon>Paenibacillaceae</taxon>
        <taxon>Paenibacillus</taxon>
    </lineage>
</organism>
<keyword evidence="6" id="KW-0269">Exonuclease</keyword>
<dbReference type="SUPFAM" id="SSF52540">
    <property type="entry name" value="P-loop containing nucleoside triphosphate hydrolases"/>
    <property type="match status" value="1"/>
</dbReference>
<protein>
    <submittedName>
        <fullName evidence="11">PD-(D/E)XK nuclease family protein</fullName>
    </submittedName>
</protein>
<evidence type="ECO:0000256" key="7">
    <source>
        <dbReference type="ARBA" id="ARBA00022840"/>
    </source>
</evidence>
<keyword evidence="9" id="KW-0234">DNA repair</keyword>
<keyword evidence="1" id="KW-0540">Nuclease</keyword>